<dbReference type="PANTHER" id="PTHR30204">
    <property type="entry name" value="REDOX-CYCLING DRUG-SENSING TRANSCRIPTIONAL ACTIVATOR SOXR"/>
    <property type="match status" value="1"/>
</dbReference>
<proteinExistence type="predicted"/>
<protein>
    <submittedName>
        <fullName evidence="3">MerR family transcriptional regulator</fullName>
    </submittedName>
</protein>
<dbReference type="Proteomes" id="UP001595884">
    <property type="component" value="Unassembled WGS sequence"/>
</dbReference>
<keyword evidence="4" id="KW-1185">Reference proteome</keyword>
<keyword evidence="1" id="KW-0238">DNA-binding</keyword>
<name>A0ABV9MK21_9MICC</name>
<dbReference type="RefSeq" id="WP_346059941.1">
    <property type="nucleotide sequence ID" value="NZ_BAAAVQ010000068.1"/>
</dbReference>
<feature type="domain" description="HTH merR-type" evidence="2">
    <location>
        <begin position="1"/>
        <end position="72"/>
    </location>
</feature>
<dbReference type="InterPro" id="IPR009061">
    <property type="entry name" value="DNA-bd_dom_put_sf"/>
</dbReference>
<dbReference type="EMBL" id="JBHSHE010000038">
    <property type="protein sequence ID" value="MFC4716292.1"/>
    <property type="molecule type" value="Genomic_DNA"/>
</dbReference>
<dbReference type="SUPFAM" id="SSF46955">
    <property type="entry name" value="Putative DNA-binding domain"/>
    <property type="match status" value="1"/>
</dbReference>
<dbReference type="InterPro" id="IPR000551">
    <property type="entry name" value="MerR-type_HTH_dom"/>
</dbReference>
<accession>A0ABV9MK21</accession>
<evidence type="ECO:0000313" key="3">
    <source>
        <dbReference type="EMBL" id="MFC4716292.1"/>
    </source>
</evidence>
<comment type="caution">
    <text evidence="3">The sequence shown here is derived from an EMBL/GenBank/DDBJ whole genome shotgun (WGS) entry which is preliminary data.</text>
</comment>
<evidence type="ECO:0000259" key="2">
    <source>
        <dbReference type="PROSITE" id="PS50937"/>
    </source>
</evidence>
<dbReference type="PROSITE" id="PS50937">
    <property type="entry name" value="HTH_MERR_2"/>
    <property type="match status" value="1"/>
</dbReference>
<evidence type="ECO:0000313" key="4">
    <source>
        <dbReference type="Proteomes" id="UP001595884"/>
    </source>
</evidence>
<dbReference type="Pfam" id="PF13411">
    <property type="entry name" value="MerR_1"/>
    <property type="match status" value="1"/>
</dbReference>
<gene>
    <name evidence="3" type="ORF">ACFO7V_09085</name>
</gene>
<sequence length="330" mass="37266">MEYSIGEFATLMNVTVKALRHYEKIGLLKPVRVDQVTGYRKYTSAQFGTVMLIRQYRALGLTLAGIKRVIVDDVDDDTYEAILRSSQRVLLGRISKDLETYGALAAQLEEQDELSKFAEMYKQMTSVIYDLVPPPTLIDCMLLPPPEIESLASEYGPSRSLLSISTPLASRSSVNLKQATQRLEKKLLSEALSEELMGQVWYWVETAEDPDDAPFRMHAGLEESENLPAIPGSVKNNFENIEIGFAVPEFSAFGTAEWNQMIQHVHHEMYEQGALPSGPFFVRHGKNKRYDGDFIAYQGGVIDESILRLEDDDSDLEKTTNPFAHWHSHL</sequence>
<dbReference type="InterPro" id="IPR047057">
    <property type="entry name" value="MerR_fam"/>
</dbReference>
<organism evidence="3 4">
    <name type="scientific">Glutamicibacter bergerei</name>
    <dbReference type="NCBI Taxonomy" id="256702"/>
    <lineage>
        <taxon>Bacteria</taxon>
        <taxon>Bacillati</taxon>
        <taxon>Actinomycetota</taxon>
        <taxon>Actinomycetes</taxon>
        <taxon>Micrococcales</taxon>
        <taxon>Micrococcaceae</taxon>
        <taxon>Glutamicibacter</taxon>
    </lineage>
</organism>
<dbReference type="PANTHER" id="PTHR30204:SF97">
    <property type="entry name" value="MERR FAMILY REGULATORY PROTEIN"/>
    <property type="match status" value="1"/>
</dbReference>
<reference evidence="4" key="1">
    <citation type="journal article" date="2019" name="Int. J. Syst. Evol. Microbiol.">
        <title>The Global Catalogue of Microorganisms (GCM) 10K type strain sequencing project: providing services to taxonomists for standard genome sequencing and annotation.</title>
        <authorList>
            <consortium name="The Broad Institute Genomics Platform"/>
            <consortium name="The Broad Institute Genome Sequencing Center for Infectious Disease"/>
            <person name="Wu L."/>
            <person name="Ma J."/>
        </authorList>
    </citation>
    <scope>NUCLEOTIDE SEQUENCE [LARGE SCALE GENOMIC DNA]</scope>
    <source>
        <strain evidence="4">CGMCC 1.12849</strain>
    </source>
</reference>
<evidence type="ECO:0000256" key="1">
    <source>
        <dbReference type="ARBA" id="ARBA00023125"/>
    </source>
</evidence>
<dbReference type="SMART" id="SM00422">
    <property type="entry name" value="HTH_MERR"/>
    <property type="match status" value="1"/>
</dbReference>
<dbReference type="Gene3D" id="1.10.1660.10">
    <property type="match status" value="1"/>
</dbReference>